<dbReference type="GO" id="GO:0006465">
    <property type="term" value="P:signal peptide processing"/>
    <property type="evidence" value="ECO:0007669"/>
    <property type="project" value="TreeGrafter"/>
</dbReference>
<proteinExistence type="inferred from homology"/>
<dbReference type="AlphaFoldDB" id="A0A6A6ATC9"/>
<dbReference type="GO" id="GO:0033619">
    <property type="term" value="P:membrane protein proteolysis"/>
    <property type="evidence" value="ECO:0007669"/>
    <property type="project" value="TreeGrafter"/>
</dbReference>
<dbReference type="EMBL" id="ML995627">
    <property type="protein sequence ID" value="KAF2135219.1"/>
    <property type="molecule type" value="Genomic_DNA"/>
</dbReference>
<accession>A0A6A6ATC9</accession>
<dbReference type="SMART" id="SM00730">
    <property type="entry name" value="PSN"/>
    <property type="match status" value="1"/>
</dbReference>
<comment type="subcellular location">
    <subcellularLocation>
        <location evidence="1">Endoplasmic reticulum membrane</location>
        <topology evidence="1">Multi-pass membrane protein</topology>
    </subcellularLocation>
</comment>
<keyword evidence="5" id="KW-0256">Endoplasmic reticulum</keyword>
<dbReference type="GO" id="GO:0098553">
    <property type="term" value="C:lumenal side of endoplasmic reticulum membrane"/>
    <property type="evidence" value="ECO:0007669"/>
    <property type="project" value="TreeGrafter"/>
</dbReference>
<feature type="transmembrane region" description="Helical" evidence="9">
    <location>
        <begin position="291"/>
        <end position="312"/>
    </location>
</feature>
<dbReference type="GO" id="GO:0098554">
    <property type="term" value="C:cytoplasmic side of endoplasmic reticulum membrane"/>
    <property type="evidence" value="ECO:0007669"/>
    <property type="project" value="TreeGrafter"/>
</dbReference>
<evidence type="ECO:0000256" key="8">
    <source>
        <dbReference type="SAM" id="MobiDB-lite"/>
    </source>
</evidence>
<evidence type="ECO:0000256" key="9">
    <source>
        <dbReference type="SAM" id="Phobius"/>
    </source>
</evidence>
<dbReference type="Proteomes" id="UP000799438">
    <property type="component" value="Unassembled WGS sequence"/>
</dbReference>
<feature type="compositionally biased region" description="Acidic residues" evidence="8">
    <location>
        <begin position="66"/>
        <end position="77"/>
    </location>
</feature>
<feature type="transmembrane region" description="Helical" evidence="9">
    <location>
        <begin position="239"/>
        <end position="257"/>
    </location>
</feature>
<feature type="compositionally biased region" description="Gly residues" evidence="8">
    <location>
        <begin position="624"/>
        <end position="634"/>
    </location>
</feature>
<gene>
    <name evidence="10" type="ORF">K452DRAFT_293392</name>
</gene>
<evidence type="ECO:0000256" key="4">
    <source>
        <dbReference type="ARBA" id="ARBA00022801"/>
    </source>
</evidence>
<evidence type="ECO:0000256" key="6">
    <source>
        <dbReference type="ARBA" id="ARBA00022989"/>
    </source>
</evidence>
<keyword evidence="11" id="KW-1185">Reference proteome</keyword>
<dbReference type="GO" id="GO:0042500">
    <property type="term" value="F:aspartic endopeptidase activity, intramembrane cleaving"/>
    <property type="evidence" value="ECO:0007669"/>
    <property type="project" value="InterPro"/>
</dbReference>
<protein>
    <recommendedName>
        <fullName evidence="12">Peptidase A22B, signal peptide peptidase</fullName>
    </recommendedName>
</protein>
<reference evidence="10" key="1">
    <citation type="journal article" date="2020" name="Stud. Mycol.">
        <title>101 Dothideomycetes genomes: a test case for predicting lifestyles and emergence of pathogens.</title>
        <authorList>
            <person name="Haridas S."/>
            <person name="Albert R."/>
            <person name="Binder M."/>
            <person name="Bloem J."/>
            <person name="Labutti K."/>
            <person name="Salamov A."/>
            <person name="Andreopoulos B."/>
            <person name="Baker S."/>
            <person name="Barry K."/>
            <person name="Bills G."/>
            <person name="Bluhm B."/>
            <person name="Cannon C."/>
            <person name="Castanera R."/>
            <person name="Culley D."/>
            <person name="Daum C."/>
            <person name="Ezra D."/>
            <person name="Gonzalez J."/>
            <person name="Henrissat B."/>
            <person name="Kuo A."/>
            <person name="Liang C."/>
            <person name="Lipzen A."/>
            <person name="Lutzoni F."/>
            <person name="Magnuson J."/>
            <person name="Mondo S."/>
            <person name="Nolan M."/>
            <person name="Ohm R."/>
            <person name="Pangilinan J."/>
            <person name="Park H.-J."/>
            <person name="Ramirez L."/>
            <person name="Alfaro M."/>
            <person name="Sun H."/>
            <person name="Tritt A."/>
            <person name="Yoshinaga Y."/>
            <person name="Zwiers L.-H."/>
            <person name="Turgeon B."/>
            <person name="Goodwin S."/>
            <person name="Spatafora J."/>
            <person name="Crous P."/>
            <person name="Grigoriev I."/>
        </authorList>
    </citation>
    <scope>NUCLEOTIDE SEQUENCE</scope>
    <source>
        <strain evidence="10">CBS 121167</strain>
    </source>
</reference>
<keyword evidence="6 9" id="KW-1133">Transmembrane helix</keyword>
<dbReference type="RefSeq" id="XP_033390938.1">
    <property type="nucleotide sequence ID" value="XM_033541557.1"/>
</dbReference>
<feature type="transmembrane region" description="Helical" evidence="9">
    <location>
        <begin position="446"/>
        <end position="464"/>
    </location>
</feature>
<dbReference type="InterPro" id="IPR007369">
    <property type="entry name" value="Peptidase_A22B_SPP"/>
</dbReference>
<feature type="transmembrane region" description="Helical" evidence="9">
    <location>
        <begin position="423"/>
        <end position="440"/>
    </location>
</feature>
<evidence type="ECO:0000256" key="5">
    <source>
        <dbReference type="ARBA" id="ARBA00022824"/>
    </source>
</evidence>
<feature type="compositionally biased region" description="Basic and acidic residues" evidence="8">
    <location>
        <begin position="503"/>
        <end position="516"/>
    </location>
</feature>
<evidence type="ECO:0000256" key="7">
    <source>
        <dbReference type="ARBA" id="ARBA00023136"/>
    </source>
</evidence>
<dbReference type="PANTHER" id="PTHR12174">
    <property type="entry name" value="SIGNAL PEPTIDE PEPTIDASE"/>
    <property type="match status" value="1"/>
</dbReference>
<keyword evidence="4" id="KW-0378">Hydrolase</keyword>
<evidence type="ECO:0000256" key="1">
    <source>
        <dbReference type="ARBA" id="ARBA00004477"/>
    </source>
</evidence>
<name>A0A6A6ATC9_9PEZI</name>
<feature type="compositionally biased region" description="Low complexity" evidence="8">
    <location>
        <begin position="584"/>
        <end position="593"/>
    </location>
</feature>
<evidence type="ECO:0000313" key="11">
    <source>
        <dbReference type="Proteomes" id="UP000799438"/>
    </source>
</evidence>
<dbReference type="OrthoDB" id="29661at2759"/>
<comment type="similarity">
    <text evidence="2">Belongs to the peptidase A22B family.</text>
</comment>
<feature type="compositionally biased region" description="Basic residues" evidence="8">
    <location>
        <begin position="546"/>
        <end position="555"/>
    </location>
</feature>
<organism evidence="10 11">
    <name type="scientific">Aplosporella prunicola CBS 121167</name>
    <dbReference type="NCBI Taxonomy" id="1176127"/>
    <lineage>
        <taxon>Eukaryota</taxon>
        <taxon>Fungi</taxon>
        <taxon>Dikarya</taxon>
        <taxon>Ascomycota</taxon>
        <taxon>Pezizomycotina</taxon>
        <taxon>Dothideomycetes</taxon>
        <taxon>Dothideomycetes incertae sedis</taxon>
        <taxon>Botryosphaeriales</taxon>
        <taxon>Aplosporellaceae</taxon>
        <taxon>Aplosporella</taxon>
    </lineage>
</organism>
<evidence type="ECO:0000256" key="3">
    <source>
        <dbReference type="ARBA" id="ARBA00022692"/>
    </source>
</evidence>
<dbReference type="PANTHER" id="PTHR12174:SF23">
    <property type="entry name" value="MINOR HISTOCOMPATIBILITY ANTIGEN H13"/>
    <property type="match status" value="1"/>
</dbReference>
<evidence type="ECO:0000256" key="2">
    <source>
        <dbReference type="ARBA" id="ARBA00006859"/>
    </source>
</evidence>
<dbReference type="GeneID" id="54299053"/>
<keyword evidence="7 9" id="KW-0472">Membrane</keyword>
<evidence type="ECO:0008006" key="12">
    <source>
        <dbReference type="Google" id="ProtNLM"/>
    </source>
</evidence>
<dbReference type="Pfam" id="PF04258">
    <property type="entry name" value="Peptidase_A22B"/>
    <property type="match status" value="1"/>
</dbReference>
<keyword evidence="3 9" id="KW-0812">Transmembrane</keyword>
<feature type="compositionally biased region" description="Basic and acidic residues" evidence="8">
    <location>
        <begin position="485"/>
        <end position="495"/>
    </location>
</feature>
<evidence type="ECO:0000313" key="10">
    <source>
        <dbReference type="EMBL" id="KAF2135219.1"/>
    </source>
</evidence>
<feature type="region of interest" description="Disordered" evidence="8">
    <location>
        <begin position="577"/>
        <end position="648"/>
    </location>
</feature>
<sequence>MSAPGPIMELIGKTAFAFDQIQPLLPTYTHLLVSALFPIYAGAHSSLTRPASAAKPPKRKKHADDESAEDNKEEEDNEQKMEGLSPSDALMFPIMAGVTLTGLYFLIKWMDNAELLNKILNGYFAFFAIFSVSRFITDGLDFIHCVVFPRVYRDQGLEYEVHNSKRNAIPADSNELHKQLQAGRKNDDIIRTSPLPGALSRFLLPTSAKSALWAFRRLPYQKWTVKTHIHGIFSARAQIGLHGVLGFLFGLAAVAWFNFVSKPWFLTNLLGFAFSYGAMQLLSPTTFGTGTLLLSALFFYDIYMVFFTPMMVTVAKSLDIPIKLVFPRPSVPSPVEGRPPIKQHAMLGLGDVVIPGIMIGLALRFDLYMFYLRKQRRVEAEQDKPAETQKAKYVSVSNRWGEALWNVGPTPGSFPRPYFRASLVGYVLGMLATLAAMQIANHAQPALLYLVPGVLLAIWGTALVRGEVKDVWNWSEADEDTEEQGDAKDKKDASSRKSIFSAERTKDMEHRLEKAAGKYVEVDETSTAHDDDDDAAAAAKNEKRTKAAKHAKKRNAASAGPDRTLFAFSITAPFALSSPKRRSSNAADASAGADNDDASSRPSSSGSSAAGGGLRRRNWQAGTPGKGEGAGVWEGEGEVPIGKRRRTS</sequence>
<feature type="region of interest" description="Disordered" evidence="8">
    <location>
        <begin position="48"/>
        <end position="83"/>
    </location>
</feature>
<dbReference type="InterPro" id="IPR006639">
    <property type="entry name" value="Preselin/SPP"/>
</dbReference>
<feature type="transmembrane region" description="Helical" evidence="9">
    <location>
        <begin position="119"/>
        <end position="136"/>
    </location>
</feature>
<feature type="transmembrane region" description="Helical" evidence="9">
    <location>
        <begin position="352"/>
        <end position="372"/>
    </location>
</feature>
<feature type="transmembrane region" description="Helical" evidence="9">
    <location>
        <begin position="89"/>
        <end position="107"/>
    </location>
</feature>
<feature type="region of interest" description="Disordered" evidence="8">
    <location>
        <begin position="476"/>
        <end position="559"/>
    </location>
</feature>